<dbReference type="PANTHER" id="PTHR11452:SF75">
    <property type="entry name" value="ALPHA-GALACTOSIDASE MEL1"/>
    <property type="match status" value="1"/>
</dbReference>
<gene>
    <name evidence="6" type="ORF">ACFQMJ_29205</name>
</gene>
<dbReference type="PANTHER" id="PTHR11452">
    <property type="entry name" value="ALPHA-GALACTOSIDASE/ALPHA-N-ACETYLGALACTOSAMINIDASE"/>
    <property type="match status" value="1"/>
</dbReference>
<evidence type="ECO:0000256" key="1">
    <source>
        <dbReference type="ARBA" id="ARBA00009743"/>
    </source>
</evidence>
<dbReference type="Gene3D" id="2.60.40.1180">
    <property type="entry name" value="Golgi alpha-mannosidase II"/>
    <property type="match status" value="1"/>
</dbReference>
<dbReference type="Pfam" id="PF17801">
    <property type="entry name" value="Melibiase_C"/>
    <property type="match status" value="1"/>
</dbReference>
<comment type="similarity">
    <text evidence="1">Belongs to the glycosyl hydrolase 27 family.</text>
</comment>
<dbReference type="InterPro" id="IPR013785">
    <property type="entry name" value="Aldolase_TIM"/>
</dbReference>
<evidence type="ECO:0000313" key="7">
    <source>
        <dbReference type="Proteomes" id="UP001596378"/>
    </source>
</evidence>
<dbReference type="InterPro" id="IPR017853">
    <property type="entry name" value="GH"/>
</dbReference>
<reference evidence="7" key="1">
    <citation type="journal article" date="2019" name="Int. J. Syst. Evol. Microbiol.">
        <title>The Global Catalogue of Microorganisms (GCM) 10K type strain sequencing project: providing services to taxonomists for standard genome sequencing and annotation.</title>
        <authorList>
            <consortium name="The Broad Institute Genomics Platform"/>
            <consortium name="The Broad Institute Genome Sequencing Center for Infectious Disease"/>
            <person name="Wu L."/>
            <person name="Ma J."/>
        </authorList>
    </citation>
    <scope>NUCLEOTIDE SEQUENCE [LARGE SCALE GENOMIC DNA]</scope>
    <source>
        <strain evidence="7">KCTC 12907</strain>
    </source>
</reference>
<feature type="domain" description="Alpha galactosidase C-terminal" evidence="5">
    <location>
        <begin position="679"/>
        <end position="741"/>
    </location>
</feature>
<protein>
    <submittedName>
        <fullName evidence="6">Alpha-galactosidase</fullName>
    </submittedName>
</protein>
<evidence type="ECO:0000256" key="4">
    <source>
        <dbReference type="ARBA" id="ARBA00023295"/>
    </source>
</evidence>
<dbReference type="InterPro" id="IPR013780">
    <property type="entry name" value="Glyco_hydro_b"/>
</dbReference>
<sequence>MDNASGATVGSSGELGATIGGGGELGVTIGGSWESGATIGGGGELGVTIGGSWESGVAVSGSGQSGAFVEADNGLARLRIDLEKGEFAWSCGERFAWTDIRGAFRWQGREYDTAMYDRHALKEEPRDIADGFGQGKQVTVVHDKAGLPGIEQHFYVYEQTPFFLMRTIVVGEPTMKLNRIVALRSAKLHWGQEADDAHREAEELRVLRIPYDNDKWVRYTAAALPLDLESYEATALFRPGSRRGFVLGSVSHDVWKTGISVKAERIDKLNGLELYAGAAGEMTRDTLPHGYVKGARIEAPLVFAGYYDDYRDGLEAYGRANALVEAPLRWEGGVPFGWNSWSAAMSTLDYELYTSTSDFLAAEAQPLGFKNEETLYINFDAFWNRLSAEEMEDALRRVRRNGHKPGTYWTPFAFWGSPAQFAQSVEGTDGKYTYADILLRDHEGEIVADIAGGLAIDPTHPGSLQRIDWFTGKMIADGFEYIKLDFMAHGALEGKHYAPDVTTGIAAYRYGLSYLAAKLSPEAAGRPIFVNLSIAPLFPYAFAHSRRISCDVFGRIGDTEYLLNSLAYGWWMNDCLYRFNDPDHTVLYKSFNQETTGWQEGRSRLTASVISGTVLLLGDDFRKEEAAERAKAWLSNRAVMDVARLGRTFRPIEAGVGDKAPDAFALLEPAGERGASGAAAYVAVFNFDAKAGTRKTVSLERLGLDGGKRYAAADLWEGTERVVAGELAAELEPAEAKLYRISEL</sequence>
<proteinExistence type="inferred from homology"/>
<keyword evidence="4" id="KW-0326">Glycosidase</keyword>
<dbReference type="Gene3D" id="3.20.20.70">
    <property type="entry name" value="Aldolase class I"/>
    <property type="match status" value="1"/>
</dbReference>
<dbReference type="SUPFAM" id="SSF51011">
    <property type="entry name" value="Glycosyl hydrolase domain"/>
    <property type="match status" value="1"/>
</dbReference>
<dbReference type="InterPro" id="IPR041233">
    <property type="entry name" value="Melibiase_C"/>
</dbReference>
<dbReference type="InterPro" id="IPR002241">
    <property type="entry name" value="Glyco_hydro_27"/>
</dbReference>
<dbReference type="RefSeq" id="WP_378051699.1">
    <property type="nucleotide sequence ID" value="NZ_JBHMDN010000035.1"/>
</dbReference>
<evidence type="ECO:0000259" key="5">
    <source>
        <dbReference type="Pfam" id="PF17801"/>
    </source>
</evidence>
<organism evidence="6 7">
    <name type="scientific">Cohnella cellulosilytica</name>
    <dbReference type="NCBI Taxonomy" id="986710"/>
    <lineage>
        <taxon>Bacteria</taxon>
        <taxon>Bacillati</taxon>
        <taxon>Bacillota</taxon>
        <taxon>Bacilli</taxon>
        <taxon>Bacillales</taxon>
        <taxon>Paenibacillaceae</taxon>
        <taxon>Cohnella</taxon>
    </lineage>
</organism>
<name>A0ABW2FHH4_9BACL</name>
<accession>A0ABW2FHH4</accession>
<keyword evidence="3" id="KW-0378">Hydrolase</keyword>
<dbReference type="Proteomes" id="UP001596378">
    <property type="component" value="Unassembled WGS sequence"/>
</dbReference>
<evidence type="ECO:0000256" key="2">
    <source>
        <dbReference type="ARBA" id="ARBA00022729"/>
    </source>
</evidence>
<keyword evidence="2" id="KW-0732">Signal</keyword>
<evidence type="ECO:0000256" key="3">
    <source>
        <dbReference type="ARBA" id="ARBA00022801"/>
    </source>
</evidence>
<keyword evidence="7" id="KW-1185">Reference proteome</keyword>
<dbReference type="EMBL" id="JBHTAI010000024">
    <property type="protein sequence ID" value="MFC7152633.1"/>
    <property type="molecule type" value="Genomic_DNA"/>
</dbReference>
<evidence type="ECO:0000313" key="6">
    <source>
        <dbReference type="EMBL" id="MFC7152633.1"/>
    </source>
</evidence>
<comment type="caution">
    <text evidence="6">The sequence shown here is derived from an EMBL/GenBank/DDBJ whole genome shotgun (WGS) entry which is preliminary data.</text>
</comment>
<dbReference type="SUPFAM" id="SSF51445">
    <property type="entry name" value="(Trans)glycosidases"/>
    <property type="match status" value="1"/>
</dbReference>